<dbReference type="AlphaFoldDB" id="A0A812ZKT4"/>
<evidence type="ECO:0000313" key="2">
    <source>
        <dbReference type="Proteomes" id="UP000601435"/>
    </source>
</evidence>
<gene>
    <name evidence="1" type="ORF">SNEC2469_LOCUS24768</name>
</gene>
<proteinExistence type="predicted"/>
<name>A0A812ZKT4_9DINO</name>
<protein>
    <submittedName>
        <fullName evidence="1">Uncharacterized protein</fullName>
    </submittedName>
</protein>
<keyword evidence="2" id="KW-1185">Reference proteome</keyword>
<sequence>MPKYLTNASMGYTGPPPLYDHVYTNTRILLEPWWRYPGEETCSRHPLVSETARLKLGMEGSAPICPGVQQTWVRDLDGSLLRESGVALPTGGLLPSSCDSQTSSFALRSVGSMRQQCNIGGGHSHTAASH</sequence>
<organism evidence="1 2">
    <name type="scientific">Symbiodinium necroappetens</name>
    <dbReference type="NCBI Taxonomy" id="1628268"/>
    <lineage>
        <taxon>Eukaryota</taxon>
        <taxon>Sar</taxon>
        <taxon>Alveolata</taxon>
        <taxon>Dinophyceae</taxon>
        <taxon>Suessiales</taxon>
        <taxon>Symbiodiniaceae</taxon>
        <taxon>Symbiodinium</taxon>
    </lineage>
</organism>
<comment type="caution">
    <text evidence="1">The sequence shown here is derived from an EMBL/GenBank/DDBJ whole genome shotgun (WGS) entry which is preliminary data.</text>
</comment>
<dbReference type="Proteomes" id="UP000601435">
    <property type="component" value="Unassembled WGS sequence"/>
</dbReference>
<dbReference type="EMBL" id="CAJNJA010048119">
    <property type="protein sequence ID" value="CAE7828954.1"/>
    <property type="molecule type" value="Genomic_DNA"/>
</dbReference>
<accession>A0A812ZKT4</accession>
<evidence type="ECO:0000313" key="1">
    <source>
        <dbReference type="EMBL" id="CAE7828954.1"/>
    </source>
</evidence>
<reference evidence="1" key="1">
    <citation type="submission" date="2021-02" db="EMBL/GenBank/DDBJ databases">
        <authorList>
            <person name="Dougan E. K."/>
            <person name="Rhodes N."/>
            <person name="Thang M."/>
            <person name="Chan C."/>
        </authorList>
    </citation>
    <scope>NUCLEOTIDE SEQUENCE</scope>
</reference>